<dbReference type="GO" id="GO:0003735">
    <property type="term" value="F:structural constituent of ribosome"/>
    <property type="evidence" value="ECO:0007669"/>
    <property type="project" value="UniProtKB-UniRule"/>
</dbReference>
<keyword evidence="2 5" id="KW-0689">Ribosomal protein</keyword>
<protein>
    <recommendedName>
        <fullName evidence="4 5">Small ribosomal subunit protein uS9</fullName>
    </recommendedName>
</protein>
<dbReference type="GO" id="GO:0006412">
    <property type="term" value="P:translation"/>
    <property type="evidence" value="ECO:0007669"/>
    <property type="project" value="UniProtKB-UniRule"/>
</dbReference>
<evidence type="ECO:0000256" key="2">
    <source>
        <dbReference type="ARBA" id="ARBA00022980"/>
    </source>
</evidence>
<dbReference type="Proteomes" id="UP001182908">
    <property type="component" value="Chromosome"/>
</dbReference>
<dbReference type="PANTHER" id="PTHR21569">
    <property type="entry name" value="RIBOSOMAL PROTEIN S9"/>
    <property type="match status" value="1"/>
</dbReference>
<dbReference type="NCBIfam" id="TIGR03627">
    <property type="entry name" value="uS9_arch"/>
    <property type="match status" value="1"/>
</dbReference>
<dbReference type="FunFam" id="3.30.230.10:FF:000051">
    <property type="entry name" value="30S ribosomal protein S9"/>
    <property type="match status" value="1"/>
</dbReference>
<gene>
    <name evidence="5" type="primary">rps9</name>
    <name evidence="8" type="ORF">RE474_02450</name>
</gene>
<dbReference type="AlphaFoldDB" id="A0AA51YMH2"/>
<name>A0AA51YMH2_9EURY</name>
<evidence type="ECO:0000313" key="9">
    <source>
        <dbReference type="Proteomes" id="UP001182908"/>
    </source>
</evidence>
<dbReference type="Gene3D" id="3.30.230.10">
    <property type="match status" value="1"/>
</dbReference>
<evidence type="ECO:0000256" key="5">
    <source>
        <dbReference type="HAMAP-Rule" id="MF_00532"/>
    </source>
</evidence>
<dbReference type="GO" id="GO:0003723">
    <property type="term" value="F:RNA binding"/>
    <property type="evidence" value="ECO:0007669"/>
    <property type="project" value="TreeGrafter"/>
</dbReference>
<dbReference type="GO" id="GO:0000462">
    <property type="term" value="P:maturation of SSU-rRNA from tricistronic rRNA transcript (SSU-rRNA, 5.8S rRNA, LSU-rRNA)"/>
    <property type="evidence" value="ECO:0007669"/>
    <property type="project" value="TreeGrafter"/>
</dbReference>
<dbReference type="SUPFAM" id="SSF54211">
    <property type="entry name" value="Ribosomal protein S5 domain 2-like"/>
    <property type="match status" value="1"/>
</dbReference>
<evidence type="ECO:0000256" key="4">
    <source>
        <dbReference type="ARBA" id="ARBA00035259"/>
    </source>
</evidence>
<sequence>MTTKVITSSGKKKTAIARATVKKGTGKVRINKKPLEIFDPEFAKLKITEAVMLAGEVAEGVDIDVTVSGGGIIGQANAARTAIARGIVDWTNDTALRDAYMAYDRNLLVNDSRQKETKKFGGPGARAKYQKSYR</sequence>
<comment type="similarity">
    <text evidence="1 5 6">Belongs to the universal ribosomal protein uS9 family.</text>
</comment>
<dbReference type="InterPro" id="IPR000754">
    <property type="entry name" value="Ribosomal_uS9"/>
</dbReference>
<dbReference type="GeneID" id="84231541"/>
<dbReference type="PANTHER" id="PTHR21569:SF16">
    <property type="entry name" value="RIBOSOMAL PROTEIN S16"/>
    <property type="match status" value="1"/>
</dbReference>
<keyword evidence="9" id="KW-1185">Reference proteome</keyword>
<proteinExistence type="inferred from homology"/>
<feature type="region of interest" description="Disordered" evidence="7">
    <location>
        <begin position="114"/>
        <end position="134"/>
    </location>
</feature>
<dbReference type="InterPro" id="IPR019958">
    <property type="entry name" value="Ribosomal_uS9_archaeal"/>
</dbReference>
<evidence type="ECO:0000256" key="7">
    <source>
        <dbReference type="SAM" id="MobiDB-lite"/>
    </source>
</evidence>
<dbReference type="EMBL" id="CP133592">
    <property type="protein sequence ID" value="WMW25603.1"/>
    <property type="molecule type" value="Genomic_DNA"/>
</dbReference>
<dbReference type="KEGG" id="mseb:RE474_02450"/>
<dbReference type="RefSeq" id="WP_309311407.1">
    <property type="nucleotide sequence ID" value="NZ_CP133592.1"/>
</dbReference>
<dbReference type="HAMAP" id="MF_00532_A">
    <property type="entry name" value="Ribosomal_uS9_A"/>
    <property type="match status" value="1"/>
</dbReference>
<dbReference type="InterPro" id="IPR014721">
    <property type="entry name" value="Ribsml_uS5_D2-typ_fold_subgr"/>
</dbReference>
<keyword evidence="3 5" id="KW-0687">Ribonucleoprotein</keyword>
<evidence type="ECO:0000313" key="8">
    <source>
        <dbReference type="EMBL" id="WMW25603.1"/>
    </source>
</evidence>
<accession>A0AA51YMH2</accession>
<evidence type="ECO:0000256" key="6">
    <source>
        <dbReference type="RuleBase" id="RU003815"/>
    </source>
</evidence>
<organism evidence="8 9">
    <name type="scientific">Methanolobus sediminis</name>
    <dbReference type="NCBI Taxonomy" id="3072978"/>
    <lineage>
        <taxon>Archaea</taxon>
        <taxon>Methanobacteriati</taxon>
        <taxon>Methanobacteriota</taxon>
        <taxon>Stenosarchaea group</taxon>
        <taxon>Methanomicrobia</taxon>
        <taxon>Methanosarcinales</taxon>
        <taxon>Methanosarcinaceae</taxon>
        <taxon>Methanolobus</taxon>
    </lineage>
</organism>
<dbReference type="PROSITE" id="PS00360">
    <property type="entry name" value="RIBOSOMAL_S9"/>
    <property type="match status" value="1"/>
</dbReference>
<reference evidence="8 9" key="1">
    <citation type="submission" date="2023-08" db="EMBL/GenBank/DDBJ databases">
        <title>Methanolobus mangrovi sp. nov. and Methanolobus sediminis sp. nov, two novel methylotrophic methanogens isolated from mangrove sediments in China.</title>
        <authorList>
            <person name="Zhou J."/>
        </authorList>
    </citation>
    <scope>NUCLEOTIDE SEQUENCE [LARGE SCALE GENOMIC DNA]</scope>
    <source>
        <strain evidence="8 9">FTZ6</strain>
    </source>
</reference>
<evidence type="ECO:0000256" key="3">
    <source>
        <dbReference type="ARBA" id="ARBA00023274"/>
    </source>
</evidence>
<evidence type="ECO:0000256" key="1">
    <source>
        <dbReference type="ARBA" id="ARBA00005251"/>
    </source>
</evidence>
<dbReference type="InterPro" id="IPR020568">
    <property type="entry name" value="Ribosomal_Su5_D2-typ_SF"/>
</dbReference>
<dbReference type="InterPro" id="IPR020574">
    <property type="entry name" value="Ribosomal_uS9_CS"/>
</dbReference>
<dbReference type="Pfam" id="PF00380">
    <property type="entry name" value="Ribosomal_S9"/>
    <property type="match status" value="1"/>
</dbReference>
<dbReference type="NCBIfam" id="NF001749">
    <property type="entry name" value="PRK00474.1"/>
    <property type="match status" value="1"/>
</dbReference>
<dbReference type="GO" id="GO:0022627">
    <property type="term" value="C:cytosolic small ribosomal subunit"/>
    <property type="evidence" value="ECO:0007669"/>
    <property type="project" value="UniProtKB-UniRule"/>
</dbReference>